<feature type="domain" description="FAD-binding" evidence="1">
    <location>
        <begin position="3"/>
        <end position="158"/>
    </location>
</feature>
<reference evidence="2 3" key="1">
    <citation type="journal article" date="2019" name="Int. J. Syst. Evol. Microbiol.">
        <title>The Global Catalogue of Microorganisms (GCM) 10K type strain sequencing project: providing services to taxonomists for standard genome sequencing and annotation.</title>
        <authorList>
            <consortium name="The Broad Institute Genomics Platform"/>
            <consortium name="The Broad Institute Genome Sequencing Center for Infectious Disease"/>
            <person name="Wu L."/>
            <person name="Ma J."/>
        </authorList>
    </citation>
    <scope>NUCLEOTIDE SEQUENCE [LARGE SCALE GENOMIC DNA]</scope>
    <source>
        <strain evidence="2 3">JCM 10977</strain>
    </source>
</reference>
<protein>
    <recommendedName>
        <fullName evidence="1">FAD-binding domain-containing protein</fullName>
    </recommendedName>
</protein>
<dbReference type="Proteomes" id="UP001500542">
    <property type="component" value="Unassembled WGS sequence"/>
</dbReference>
<accession>A0ABN1R9G0</accession>
<organism evidence="2 3">
    <name type="scientific">Kribbella koreensis</name>
    <dbReference type="NCBI Taxonomy" id="57909"/>
    <lineage>
        <taxon>Bacteria</taxon>
        <taxon>Bacillati</taxon>
        <taxon>Actinomycetota</taxon>
        <taxon>Actinomycetes</taxon>
        <taxon>Propionibacteriales</taxon>
        <taxon>Kribbellaceae</taxon>
        <taxon>Kribbella</taxon>
    </lineage>
</organism>
<dbReference type="PANTHER" id="PTHR42685:SF19">
    <property type="entry name" value="POSSIBLE OXIDOREDUCTASE"/>
    <property type="match status" value="1"/>
</dbReference>
<gene>
    <name evidence="2" type="ORF">GCM10009554_58570</name>
</gene>
<dbReference type="RefSeq" id="WP_343977208.1">
    <property type="nucleotide sequence ID" value="NZ_BAAAHK010000014.1"/>
</dbReference>
<dbReference type="EMBL" id="BAAAHK010000014">
    <property type="protein sequence ID" value="GAA0953757.1"/>
    <property type="molecule type" value="Genomic_DNA"/>
</dbReference>
<evidence type="ECO:0000313" key="2">
    <source>
        <dbReference type="EMBL" id="GAA0953757.1"/>
    </source>
</evidence>
<keyword evidence="3" id="KW-1185">Reference proteome</keyword>
<evidence type="ECO:0000259" key="1">
    <source>
        <dbReference type="Pfam" id="PF01494"/>
    </source>
</evidence>
<proteinExistence type="predicted"/>
<sequence length="394" mass="42049">MIDLLVAGAGPAGAATAIRAALAGLSVVVVEPRSMPIDKACGEGISSSAVGYLRRLGVELDGRPFHGIRYLDSSHVVDARFRQGPGLGVRRTTLQRALATRLADLNIPVIPTRISTITQNQHSVTAAGLTAHYLAAADGLHSPTRRQLGLGAGSSQRLSPAEQARFPAAGDARLQDADSEPGSIAPPRLPWALPHLPRLPTLPRLSAARDAAQPRRGLRRHYSVRPWCDLVEVYWSRLGEAYVTPVADDLVGVAILTSERGSFDSHLEAFPALKRRLVGASEASSVMGAGPLRQRVRGRVAGRVMLVGDAAGYVDALTGEGIAVALRTSAELVRCVERNDPAAYDAAWRRVSWECRFLTGSLLWARNRSLLAPRIVPAAARLPKVFGAIVNQLA</sequence>
<comment type="caution">
    <text evidence="2">The sequence shown here is derived from an EMBL/GenBank/DDBJ whole genome shotgun (WGS) entry which is preliminary data.</text>
</comment>
<dbReference type="InterPro" id="IPR050407">
    <property type="entry name" value="Geranylgeranyl_reductase"/>
</dbReference>
<dbReference type="PRINTS" id="PR00420">
    <property type="entry name" value="RNGMNOXGNASE"/>
</dbReference>
<name>A0ABN1R9G0_9ACTN</name>
<evidence type="ECO:0000313" key="3">
    <source>
        <dbReference type="Proteomes" id="UP001500542"/>
    </source>
</evidence>
<dbReference type="Gene3D" id="3.50.50.60">
    <property type="entry name" value="FAD/NAD(P)-binding domain"/>
    <property type="match status" value="2"/>
</dbReference>
<dbReference type="PANTHER" id="PTHR42685">
    <property type="entry name" value="GERANYLGERANYL DIPHOSPHATE REDUCTASE"/>
    <property type="match status" value="1"/>
</dbReference>
<dbReference type="InterPro" id="IPR036188">
    <property type="entry name" value="FAD/NAD-bd_sf"/>
</dbReference>
<dbReference type="SUPFAM" id="SSF51905">
    <property type="entry name" value="FAD/NAD(P)-binding domain"/>
    <property type="match status" value="1"/>
</dbReference>
<dbReference type="InterPro" id="IPR002938">
    <property type="entry name" value="FAD-bd"/>
</dbReference>
<dbReference type="Pfam" id="PF01494">
    <property type="entry name" value="FAD_binding_3"/>
    <property type="match status" value="1"/>
</dbReference>